<feature type="domain" description="PWWP" evidence="2">
    <location>
        <begin position="15"/>
        <end position="68"/>
    </location>
</feature>
<evidence type="ECO:0000256" key="1">
    <source>
        <dbReference type="SAM" id="MobiDB-lite"/>
    </source>
</evidence>
<dbReference type="Pfam" id="PF00855">
    <property type="entry name" value="PWWP"/>
    <property type="match status" value="1"/>
</dbReference>
<feature type="compositionally biased region" description="Basic and acidic residues" evidence="1">
    <location>
        <begin position="248"/>
        <end position="271"/>
    </location>
</feature>
<feature type="compositionally biased region" description="Acidic residues" evidence="1">
    <location>
        <begin position="176"/>
        <end position="188"/>
    </location>
</feature>
<gene>
    <name evidence="3" type="ORF">EWM64_g1181</name>
</gene>
<dbReference type="SMART" id="SM00293">
    <property type="entry name" value="PWWP"/>
    <property type="match status" value="1"/>
</dbReference>
<feature type="region of interest" description="Disordered" evidence="1">
    <location>
        <begin position="242"/>
        <end position="286"/>
    </location>
</feature>
<accession>A0A4Z0AB83</accession>
<dbReference type="PROSITE" id="PS50812">
    <property type="entry name" value="PWWP"/>
    <property type="match status" value="1"/>
</dbReference>
<evidence type="ECO:0000313" key="3">
    <source>
        <dbReference type="EMBL" id="TFY82828.1"/>
    </source>
</evidence>
<feature type="region of interest" description="Disordered" evidence="1">
    <location>
        <begin position="316"/>
        <end position="336"/>
    </location>
</feature>
<proteinExistence type="predicted"/>
<evidence type="ECO:0000259" key="2">
    <source>
        <dbReference type="PROSITE" id="PS50812"/>
    </source>
</evidence>
<dbReference type="STRING" id="135208.A0A4Z0AB83"/>
<dbReference type="Proteomes" id="UP000298061">
    <property type="component" value="Unassembled WGS sequence"/>
</dbReference>
<feature type="compositionally biased region" description="Basic and acidic residues" evidence="1">
    <location>
        <begin position="207"/>
        <end position="219"/>
    </location>
</feature>
<dbReference type="AlphaFoldDB" id="A0A4Z0AB83"/>
<keyword evidence="4" id="KW-1185">Reference proteome</keyword>
<sequence>MNKKSKAGKDTKYEYRDVVLAKARGYPPWSSMVIDPDTVPGHVAWERLQNKKSNFYCVRFFPRGEHAWPVSKIISKLQMHEIEAYIKEPYKRSGELLTDYRITLDPSKWEEQMESEHAEAAGEEANEGREAAQKAGAKPKAKGKAKKEPAEPASKKKAPVSAGGKKNGVKSKAMVEYEDDDGDAEGDENAGPSKQALPPVVKKAKREKNEDQKISGDEEFQFRDRARVLIKKWQAILNAAKGTEAPLEDTKISESPEKELPEATTTDDRKMKAAPLTAEPETNGTTIDNLLADADTVSTPRRSCTTVTQLQGLYANPRGNEHRRKGNKHGQGQHCSCGKRIAWRGWGRDPWHGREGVQ</sequence>
<dbReference type="OrthoDB" id="62853at2759"/>
<name>A0A4Z0AB83_9AGAM</name>
<reference evidence="3 4" key="1">
    <citation type="submission" date="2019-02" db="EMBL/GenBank/DDBJ databases">
        <title>Genome sequencing of the rare red list fungi Hericium alpestre (H. flagellum).</title>
        <authorList>
            <person name="Buettner E."/>
            <person name="Kellner H."/>
        </authorList>
    </citation>
    <scope>NUCLEOTIDE SEQUENCE [LARGE SCALE GENOMIC DNA]</scope>
    <source>
        <strain evidence="3 4">DSM 108284</strain>
    </source>
</reference>
<dbReference type="EMBL" id="SFCI01000075">
    <property type="protein sequence ID" value="TFY82828.1"/>
    <property type="molecule type" value="Genomic_DNA"/>
</dbReference>
<organism evidence="3 4">
    <name type="scientific">Hericium alpestre</name>
    <dbReference type="NCBI Taxonomy" id="135208"/>
    <lineage>
        <taxon>Eukaryota</taxon>
        <taxon>Fungi</taxon>
        <taxon>Dikarya</taxon>
        <taxon>Basidiomycota</taxon>
        <taxon>Agaricomycotina</taxon>
        <taxon>Agaricomycetes</taxon>
        <taxon>Russulales</taxon>
        <taxon>Hericiaceae</taxon>
        <taxon>Hericium</taxon>
    </lineage>
</organism>
<feature type="region of interest" description="Disordered" evidence="1">
    <location>
        <begin position="111"/>
        <end position="219"/>
    </location>
</feature>
<comment type="caution">
    <text evidence="3">The sequence shown here is derived from an EMBL/GenBank/DDBJ whole genome shotgun (WGS) entry which is preliminary data.</text>
</comment>
<protein>
    <recommendedName>
        <fullName evidence="2">PWWP domain-containing protein</fullName>
    </recommendedName>
</protein>
<dbReference type="Gene3D" id="2.30.30.140">
    <property type="match status" value="1"/>
</dbReference>
<dbReference type="InterPro" id="IPR000313">
    <property type="entry name" value="PWWP_dom"/>
</dbReference>
<feature type="compositionally biased region" description="Basic and acidic residues" evidence="1">
    <location>
        <begin position="111"/>
        <end position="132"/>
    </location>
</feature>
<evidence type="ECO:0000313" key="4">
    <source>
        <dbReference type="Proteomes" id="UP000298061"/>
    </source>
</evidence>
<dbReference type="SUPFAM" id="SSF63748">
    <property type="entry name" value="Tudor/PWWP/MBT"/>
    <property type="match status" value="1"/>
</dbReference>